<dbReference type="NCBIfam" id="TIGR02862">
    <property type="entry name" value="spore_BofA"/>
    <property type="match status" value="1"/>
</dbReference>
<keyword evidence="3" id="KW-1185">Reference proteome</keyword>
<keyword evidence="1" id="KW-1133">Transmembrane helix</keyword>
<dbReference type="Proteomes" id="UP000005850">
    <property type="component" value="Chromosome"/>
</dbReference>
<feature type="transmembrane region" description="Helical" evidence="1">
    <location>
        <begin position="6"/>
        <end position="22"/>
    </location>
</feature>
<proteinExistence type="predicted"/>
<organism evidence="2 3">
    <name type="scientific">Brevibacillus laterosporus LMG 15441</name>
    <dbReference type="NCBI Taxonomy" id="1042163"/>
    <lineage>
        <taxon>Bacteria</taxon>
        <taxon>Bacillati</taxon>
        <taxon>Bacillota</taxon>
        <taxon>Bacilli</taxon>
        <taxon>Bacillales</taxon>
        <taxon>Paenibacillaceae</taxon>
        <taxon>Brevibacillus</taxon>
    </lineage>
</organism>
<keyword evidence="1" id="KW-0812">Transmembrane</keyword>
<evidence type="ECO:0000313" key="2">
    <source>
        <dbReference type="EMBL" id="AIG24461.1"/>
    </source>
</evidence>
<name>A0A075QZ36_BRELA</name>
<dbReference type="eggNOG" id="ENOG50333K6">
    <property type="taxonomic scope" value="Bacteria"/>
</dbReference>
<protein>
    <submittedName>
        <fullName evidence="2">Bypass-of-forespore protein A</fullName>
    </submittedName>
</protein>
<evidence type="ECO:0000256" key="1">
    <source>
        <dbReference type="SAM" id="Phobius"/>
    </source>
</evidence>
<dbReference type="EMBL" id="CP007806">
    <property type="protein sequence ID" value="AIG24461.1"/>
    <property type="molecule type" value="Genomic_DNA"/>
</dbReference>
<dbReference type="KEGG" id="blr:BRLA_c000460"/>
<accession>A0A075QZ36</accession>
<reference evidence="2 3" key="1">
    <citation type="journal article" date="2011" name="J. Bacteriol.">
        <title>Genome sequence of Brevibacillus laterosporus LMG 15441, a pathogen of invertebrates.</title>
        <authorList>
            <person name="Djukic M."/>
            <person name="Poehlein A."/>
            <person name="Thurmer A."/>
            <person name="Daniel R."/>
        </authorList>
    </citation>
    <scope>NUCLEOTIDE SEQUENCE [LARGE SCALE GENOMIC DNA]</scope>
    <source>
        <strain evidence="2 3">LMG 15441</strain>
    </source>
</reference>
<dbReference type="STRING" id="1042163.BRLA_c000460"/>
<dbReference type="AlphaFoldDB" id="A0A075QZ36"/>
<feature type="transmembrane region" description="Helical" evidence="1">
    <location>
        <begin position="64"/>
        <end position="87"/>
    </location>
</feature>
<dbReference type="InterPro" id="IPR010001">
    <property type="entry name" value="BofA"/>
</dbReference>
<dbReference type="Pfam" id="PF07441">
    <property type="entry name" value="BofA"/>
    <property type="match status" value="1"/>
</dbReference>
<feature type="transmembrane region" description="Helical" evidence="1">
    <location>
        <begin position="34"/>
        <end position="52"/>
    </location>
</feature>
<evidence type="ECO:0000313" key="3">
    <source>
        <dbReference type="Proteomes" id="UP000005850"/>
    </source>
</evidence>
<dbReference type="HOGENOM" id="CLU_167355_3_0_9"/>
<sequence>MNTEIMIAGMIIGFLVLVALSRSVSRPLRWTGTIALNVIIGAILLYFSNFFGEMAGFYVPINPVTAIIAGFLRIPGLLALIVIRLFLLG</sequence>
<dbReference type="RefSeq" id="WP_003333937.1">
    <property type="nucleotide sequence ID" value="NZ_CP007806.1"/>
</dbReference>
<keyword evidence="1" id="KW-0472">Membrane</keyword>
<gene>
    <name evidence="2" type="primary">bofA</name>
    <name evidence="2" type="ORF">BRLA_c000460</name>
</gene>